<gene>
    <name evidence="2" type="ORF">ANE_LOCUS25655</name>
</gene>
<evidence type="ECO:0000256" key="1">
    <source>
        <dbReference type="SAM" id="MobiDB-lite"/>
    </source>
</evidence>
<comment type="caution">
    <text evidence="2">The sequence shown here is derived from an EMBL/GenBank/DDBJ whole genome shotgun (WGS) entry which is preliminary data.</text>
</comment>
<evidence type="ECO:0000313" key="2">
    <source>
        <dbReference type="EMBL" id="VVB15211.1"/>
    </source>
</evidence>
<feature type="compositionally biased region" description="Basic and acidic residues" evidence="1">
    <location>
        <begin position="23"/>
        <end position="45"/>
    </location>
</feature>
<dbReference type="AlphaFoldDB" id="A0A565CNS4"/>
<proteinExistence type="predicted"/>
<reference evidence="2" key="1">
    <citation type="submission" date="2019-07" db="EMBL/GenBank/DDBJ databases">
        <authorList>
            <person name="Dittberner H."/>
        </authorList>
    </citation>
    <scope>NUCLEOTIDE SEQUENCE [LARGE SCALE GENOMIC DNA]</scope>
</reference>
<dbReference type="Proteomes" id="UP000489600">
    <property type="component" value="Unassembled WGS sequence"/>
</dbReference>
<feature type="region of interest" description="Disordered" evidence="1">
    <location>
        <begin position="1"/>
        <end position="53"/>
    </location>
</feature>
<name>A0A565CNS4_9BRAS</name>
<keyword evidence="3" id="KW-1185">Reference proteome</keyword>
<organism evidence="2 3">
    <name type="scientific">Arabis nemorensis</name>
    <dbReference type="NCBI Taxonomy" id="586526"/>
    <lineage>
        <taxon>Eukaryota</taxon>
        <taxon>Viridiplantae</taxon>
        <taxon>Streptophyta</taxon>
        <taxon>Embryophyta</taxon>
        <taxon>Tracheophyta</taxon>
        <taxon>Spermatophyta</taxon>
        <taxon>Magnoliopsida</taxon>
        <taxon>eudicotyledons</taxon>
        <taxon>Gunneridae</taxon>
        <taxon>Pentapetalae</taxon>
        <taxon>rosids</taxon>
        <taxon>malvids</taxon>
        <taxon>Brassicales</taxon>
        <taxon>Brassicaceae</taxon>
        <taxon>Arabideae</taxon>
        <taxon>Arabis</taxon>
    </lineage>
</organism>
<protein>
    <submittedName>
        <fullName evidence="2">Uncharacterized protein</fullName>
    </submittedName>
</protein>
<accession>A0A565CNS4</accession>
<sequence length="53" mass="5989">MRVERESLGRSSCLVKSNTMEENAERRDPPRELVDVEEQLGERDAPAGSEVVM</sequence>
<dbReference type="EMBL" id="CABITT030000008">
    <property type="protein sequence ID" value="VVB15211.1"/>
    <property type="molecule type" value="Genomic_DNA"/>
</dbReference>
<evidence type="ECO:0000313" key="3">
    <source>
        <dbReference type="Proteomes" id="UP000489600"/>
    </source>
</evidence>